<feature type="transmembrane region" description="Helical" evidence="8">
    <location>
        <begin position="47"/>
        <end position="65"/>
    </location>
</feature>
<proteinExistence type="inferred from homology"/>
<dbReference type="RefSeq" id="WP_240043195.1">
    <property type="nucleotide sequence ID" value="NZ_CAACYJ010000035.1"/>
</dbReference>
<dbReference type="GO" id="GO:0042910">
    <property type="term" value="F:xenobiotic transmembrane transporter activity"/>
    <property type="evidence" value="ECO:0007669"/>
    <property type="project" value="InterPro"/>
</dbReference>
<dbReference type="SUPFAM" id="SSF103473">
    <property type="entry name" value="MFS general substrate transporter"/>
    <property type="match status" value="1"/>
</dbReference>
<dbReference type="Gene3D" id="1.20.1720.10">
    <property type="entry name" value="Multidrug resistance protein D"/>
    <property type="match status" value="1"/>
</dbReference>
<evidence type="ECO:0000313" key="11">
    <source>
        <dbReference type="Proteomes" id="UP000330809"/>
    </source>
</evidence>
<dbReference type="GO" id="GO:1990961">
    <property type="term" value="P:xenobiotic detoxification by transmembrane export across the plasma membrane"/>
    <property type="evidence" value="ECO:0007669"/>
    <property type="project" value="InterPro"/>
</dbReference>
<dbReference type="NCBIfam" id="TIGR00710">
    <property type="entry name" value="efflux_Bcr_CflA"/>
    <property type="match status" value="1"/>
</dbReference>
<dbReference type="PROSITE" id="PS50850">
    <property type="entry name" value="MFS"/>
    <property type="match status" value="1"/>
</dbReference>
<evidence type="ECO:0000256" key="8">
    <source>
        <dbReference type="RuleBase" id="RU365088"/>
    </source>
</evidence>
<feature type="transmembrane region" description="Helical" evidence="8">
    <location>
        <begin position="340"/>
        <end position="361"/>
    </location>
</feature>
<dbReference type="PANTHER" id="PTHR23502:SF132">
    <property type="entry name" value="POLYAMINE TRANSPORTER 2-RELATED"/>
    <property type="match status" value="1"/>
</dbReference>
<evidence type="ECO:0000256" key="6">
    <source>
        <dbReference type="ARBA" id="ARBA00022989"/>
    </source>
</evidence>
<evidence type="ECO:0000259" key="9">
    <source>
        <dbReference type="PROSITE" id="PS50850"/>
    </source>
</evidence>
<dbReference type="InterPro" id="IPR036259">
    <property type="entry name" value="MFS_trans_sf"/>
</dbReference>
<gene>
    <name evidence="10" type="primary">bcr_3</name>
    <name evidence="10" type="ORF">NCTC10754_02625</name>
</gene>
<feature type="transmembrane region" description="Helical" evidence="8">
    <location>
        <begin position="249"/>
        <end position="267"/>
    </location>
</feature>
<dbReference type="CDD" id="cd17320">
    <property type="entry name" value="MFS_MdfA_MDR_like"/>
    <property type="match status" value="1"/>
</dbReference>
<feature type="transmembrane region" description="Helical" evidence="8">
    <location>
        <begin position="100"/>
        <end position="123"/>
    </location>
</feature>
<feature type="transmembrane region" description="Helical" evidence="8">
    <location>
        <begin position="77"/>
        <end position="94"/>
    </location>
</feature>
<name>A0A449IKQ6_PSEFR</name>
<comment type="subcellular location">
    <subcellularLocation>
        <location evidence="8">Cell inner membrane</location>
        <topology evidence="8">Multi-pass membrane protein</topology>
    </subcellularLocation>
    <subcellularLocation>
        <location evidence="1">Cell membrane</location>
        <topology evidence="1">Multi-pass membrane protein</topology>
    </subcellularLocation>
</comment>
<dbReference type="InterPro" id="IPR011701">
    <property type="entry name" value="MFS"/>
</dbReference>
<feature type="transmembrane region" description="Helical" evidence="8">
    <location>
        <begin position="279"/>
        <end position="299"/>
    </location>
</feature>
<feature type="transmembrane region" description="Helical" evidence="8">
    <location>
        <begin position="305"/>
        <end position="328"/>
    </location>
</feature>
<sequence>MLQITLHKMPPMSLLVLITMSGTLAMHMFVPALPYSAAEFGASVGEMQMTISLYIIGLAIGQLFYGPMSDALGRRPMLMIGLGLYTIAGIAAALSQNLYLLIGARLLQALGGCAGLALGRAIVRDTADATTVVSQLALLNLMMMIGPGLAPILGSAVAATLGWRAIFWLLALLGFVALFFTWRLLPETSIPSGRLSVALLAQDYKRLLGSARYMGFTLGGGCTTTSIYAFIAAAPFIFVTQLHRPLHEVGLYLGLLIFGMSLGNALTGRLIKVISVDRLLLAGNTLCLVSASILLLSILSDHMQLVTMLSLMFVFTCGIGITGPTALAKSMNSHPHLVGSASGLYGCTQMTAGAICTSFAAVGSHPALSAVTILTVAALIGQIAIWIALGCERRLNNVAHVEG</sequence>
<comment type="similarity">
    <text evidence="2 8">Belongs to the major facilitator superfamily. Bcr/CmlA family.</text>
</comment>
<reference evidence="10 11" key="1">
    <citation type="submission" date="2019-02" db="EMBL/GenBank/DDBJ databases">
        <authorList>
            <consortium name="Pathogen Informatics"/>
        </authorList>
    </citation>
    <scope>NUCLEOTIDE SEQUENCE [LARGE SCALE GENOMIC DNA]</scope>
    <source>
        <strain evidence="10 11">3012STDY7103891</strain>
    </source>
</reference>
<feature type="transmembrane region" description="Helical" evidence="8">
    <location>
        <begin position="165"/>
        <end position="185"/>
    </location>
</feature>
<dbReference type="GO" id="GO:0005886">
    <property type="term" value="C:plasma membrane"/>
    <property type="evidence" value="ECO:0007669"/>
    <property type="project" value="UniProtKB-SubCell"/>
</dbReference>
<keyword evidence="8" id="KW-0997">Cell inner membrane</keyword>
<organism evidence="10 11">
    <name type="scientific">Pseudomonas fragi</name>
    <dbReference type="NCBI Taxonomy" id="296"/>
    <lineage>
        <taxon>Bacteria</taxon>
        <taxon>Pseudomonadati</taxon>
        <taxon>Pseudomonadota</taxon>
        <taxon>Gammaproteobacteria</taxon>
        <taxon>Pseudomonadales</taxon>
        <taxon>Pseudomonadaceae</taxon>
        <taxon>Pseudomonas</taxon>
    </lineage>
</organism>
<dbReference type="Pfam" id="PF07690">
    <property type="entry name" value="MFS_1"/>
    <property type="match status" value="1"/>
</dbReference>
<accession>A0A449IKQ6</accession>
<evidence type="ECO:0000313" key="10">
    <source>
        <dbReference type="EMBL" id="VFB20014.1"/>
    </source>
</evidence>
<evidence type="ECO:0000256" key="3">
    <source>
        <dbReference type="ARBA" id="ARBA00022448"/>
    </source>
</evidence>
<feature type="transmembrane region" description="Helical" evidence="8">
    <location>
        <begin position="213"/>
        <end position="237"/>
    </location>
</feature>
<dbReference type="EMBL" id="CAACYJ010000035">
    <property type="protein sequence ID" value="VFB20014.1"/>
    <property type="molecule type" value="Genomic_DNA"/>
</dbReference>
<feature type="domain" description="Major facilitator superfamily (MFS) profile" evidence="9">
    <location>
        <begin position="1"/>
        <end position="393"/>
    </location>
</feature>
<feature type="transmembrane region" description="Helical" evidence="8">
    <location>
        <begin position="135"/>
        <end position="159"/>
    </location>
</feature>
<evidence type="ECO:0000256" key="7">
    <source>
        <dbReference type="ARBA" id="ARBA00023136"/>
    </source>
</evidence>
<keyword evidence="4" id="KW-1003">Cell membrane</keyword>
<evidence type="ECO:0000256" key="5">
    <source>
        <dbReference type="ARBA" id="ARBA00022692"/>
    </source>
</evidence>
<evidence type="ECO:0000256" key="4">
    <source>
        <dbReference type="ARBA" id="ARBA00022475"/>
    </source>
</evidence>
<dbReference type="AlphaFoldDB" id="A0A449IKQ6"/>
<dbReference type="Proteomes" id="UP000330809">
    <property type="component" value="Unassembled WGS sequence"/>
</dbReference>
<protein>
    <recommendedName>
        <fullName evidence="8">Bcr/CflA family efflux transporter</fullName>
    </recommendedName>
</protein>
<dbReference type="InterPro" id="IPR004812">
    <property type="entry name" value="Efflux_drug-R_Bcr/CmlA"/>
</dbReference>
<evidence type="ECO:0000256" key="2">
    <source>
        <dbReference type="ARBA" id="ARBA00006236"/>
    </source>
</evidence>
<keyword evidence="7 8" id="KW-0472">Membrane</keyword>
<feature type="transmembrane region" description="Helical" evidence="8">
    <location>
        <begin position="367"/>
        <end position="389"/>
    </location>
</feature>
<dbReference type="InterPro" id="IPR020846">
    <property type="entry name" value="MFS_dom"/>
</dbReference>
<keyword evidence="3 8" id="KW-0813">Transport</keyword>
<feature type="transmembrane region" description="Helical" evidence="8">
    <location>
        <begin position="12"/>
        <end position="35"/>
    </location>
</feature>
<keyword evidence="6 8" id="KW-1133">Transmembrane helix</keyword>
<dbReference type="PANTHER" id="PTHR23502">
    <property type="entry name" value="MAJOR FACILITATOR SUPERFAMILY"/>
    <property type="match status" value="1"/>
</dbReference>
<keyword evidence="5 8" id="KW-0812">Transmembrane</keyword>
<evidence type="ECO:0000256" key="1">
    <source>
        <dbReference type="ARBA" id="ARBA00004651"/>
    </source>
</evidence>